<organism evidence="2 3">
    <name type="scientific">Mycetocola zhujimingii</name>
    <dbReference type="NCBI Taxonomy" id="2079792"/>
    <lineage>
        <taxon>Bacteria</taxon>
        <taxon>Bacillati</taxon>
        <taxon>Actinomycetota</taxon>
        <taxon>Actinomycetes</taxon>
        <taxon>Micrococcales</taxon>
        <taxon>Microbacteriaceae</taxon>
        <taxon>Mycetocola</taxon>
    </lineage>
</organism>
<dbReference type="InterPro" id="IPR005325">
    <property type="entry name" value="DUF308_memb"/>
</dbReference>
<proteinExistence type="predicted"/>
<sequence>MASSAAAASRGTVDSMSRYWVFQLLRAVPAAIAAGVITFSLDHSAPLGLTVFGAFAVLTGLLAIVFVPRTLTDDRVSRLNFLLSGVVSLLAGAGALVFAGTGTSALPALFITVIVWALLTGVLELYSGFRVRGRSPFARDWMTVGGATVLLGIVFLLVPPGLDQHYIGPDGVDRSLTASIVTVGVFGAYAAIVAVLLIIGGFSLKWGTDEARRASITGITESQS</sequence>
<keyword evidence="1" id="KW-0812">Transmembrane</keyword>
<name>A0A2U1TBP7_9MICO</name>
<feature type="transmembrane region" description="Helical" evidence="1">
    <location>
        <begin position="141"/>
        <end position="158"/>
    </location>
</feature>
<gene>
    <name evidence="2" type="ORF">DF223_12005</name>
</gene>
<accession>A0A2U1TBP7</accession>
<evidence type="ECO:0000256" key="1">
    <source>
        <dbReference type="SAM" id="Phobius"/>
    </source>
</evidence>
<reference evidence="3" key="1">
    <citation type="submission" date="2018-04" db="EMBL/GenBank/DDBJ databases">
        <authorList>
            <person name="Liu S."/>
            <person name="Wang Z."/>
            <person name="Li J."/>
        </authorList>
    </citation>
    <scope>NUCLEOTIDE SEQUENCE [LARGE SCALE GENOMIC DNA]</scope>
    <source>
        <strain evidence="3">622</strain>
    </source>
</reference>
<evidence type="ECO:0000313" key="2">
    <source>
        <dbReference type="EMBL" id="PWC06322.1"/>
    </source>
</evidence>
<dbReference type="Pfam" id="PF03729">
    <property type="entry name" value="DUF308"/>
    <property type="match status" value="1"/>
</dbReference>
<evidence type="ECO:0000313" key="3">
    <source>
        <dbReference type="Proteomes" id="UP000244962"/>
    </source>
</evidence>
<evidence type="ECO:0008006" key="4">
    <source>
        <dbReference type="Google" id="ProtNLM"/>
    </source>
</evidence>
<dbReference type="EMBL" id="QEFB01000013">
    <property type="protein sequence ID" value="PWC06322.1"/>
    <property type="molecule type" value="Genomic_DNA"/>
</dbReference>
<keyword evidence="1" id="KW-0472">Membrane</keyword>
<dbReference type="AlphaFoldDB" id="A0A2U1TBP7"/>
<comment type="caution">
    <text evidence="2">The sequence shown here is derived from an EMBL/GenBank/DDBJ whole genome shotgun (WGS) entry which is preliminary data.</text>
</comment>
<dbReference type="Proteomes" id="UP000244962">
    <property type="component" value="Unassembled WGS sequence"/>
</dbReference>
<dbReference type="RefSeq" id="WP_108392320.1">
    <property type="nucleotide sequence ID" value="NZ_CP026949.1"/>
</dbReference>
<feature type="transmembrane region" description="Helical" evidence="1">
    <location>
        <begin position="20"/>
        <end position="41"/>
    </location>
</feature>
<protein>
    <recommendedName>
        <fullName evidence="4">Acyl-CoA synthetase</fullName>
    </recommendedName>
</protein>
<feature type="transmembrane region" description="Helical" evidence="1">
    <location>
        <begin position="79"/>
        <end position="99"/>
    </location>
</feature>
<feature type="transmembrane region" description="Helical" evidence="1">
    <location>
        <begin position="178"/>
        <end position="204"/>
    </location>
</feature>
<dbReference type="OrthoDB" id="5126240at2"/>
<feature type="transmembrane region" description="Helical" evidence="1">
    <location>
        <begin position="105"/>
        <end position="129"/>
    </location>
</feature>
<keyword evidence="1" id="KW-1133">Transmembrane helix</keyword>
<keyword evidence="3" id="KW-1185">Reference proteome</keyword>
<feature type="transmembrane region" description="Helical" evidence="1">
    <location>
        <begin position="47"/>
        <end position="67"/>
    </location>
</feature>
<dbReference type="KEGG" id="myl:C3E77_13620"/>